<dbReference type="SUPFAM" id="SSF52141">
    <property type="entry name" value="Uracil-DNA glycosylase-like"/>
    <property type="match status" value="1"/>
</dbReference>
<keyword evidence="6 8" id="KW-0378">Hydrolase</keyword>
<evidence type="ECO:0000256" key="3">
    <source>
        <dbReference type="ARBA" id="ARBA00008184"/>
    </source>
</evidence>
<dbReference type="Gene3D" id="3.40.470.10">
    <property type="entry name" value="Uracil-DNA glycosylase-like domain"/>
    <property type="match status" value="1"/>
</dbReference>
<comment type="subcellular location">
    <subcellularLocation>
        <location evidence="8">Cytoplasm</location>
    </subcellularLocation>
</comment>
<dbReference type="InterPro" id="IPR002043">
    <property type="entry name" value="UDG_fam1"/>
</dbReference>
<evidence type="ECO:0000313" key="12">
    <source>
        <dbReference type="EMBL" id="OGC45303.1"/>
    </source>
</evidence>
<dbReference type="GO" id="GO:0005737">
    <property type="term" value="C:cytoplasm"/>
    <property type="evidence" value="ECO:0007669"/>
    <property type="project" value="UniProtKB-SubCell"/>
</dbReference>
<dbReference type="NCBIfam" id="NF003588">
    <property type="entry name" value="PRK05254.1-1"/>
    <property type="match status" value="1"/>
</dbReference>
<evidence type="ECO:0000256" key="10">
    <source>
        <dbReference type="RuleBase" id="RU003780"/>
    </source>
</evidence>
<evidence type="ECO:0000313" key="13">
    <source>
        <dbReference type="Proteomes" id="UP000177434"/>
    </source>
</evidence>
<feature type="domain" description="Uracil-DNA glycosylase-like" evidence="11">
    <location>
        <begin position="32"/>
        <end position="192"/>
    </location>
</feature>
<dbReference type="PROSITE" id="PS00130">
    <property type="entry name" value="U_DNA_GLYCOSYLASE"/>
    <property type="match status" value="1"/>
</dbReference>
<feature type="active site" description="Proton acceptor" evidence="8 9">
    <location>
        <position position="47"/>
    </location>
</feature>
<sequence>MIQRNLSNIDLESIYKKGNIYPPREFLFRALELTPIKTVKVVILGQDPYHGEGEANGLAFSVNKGIKLPPSLRNIYKELNEDLGIPIPNHGDLGNWAKQGVLLLNSVLTVKKDIPSSHRKLGWQEYTDSIIEEISKSKNNIVFILWGKYAQSKIPLIDLSKHLVISSPHPSPFSARKGFLGSKPFSKCNTYLKEKGLKEIDWML</sequence>
<dbReference type="HAMAP" id="MF_00148">
    <property type="entry name" value="UDG"/>
    <property type="match status" value="1"/>
</dbReference>
<dbReference type="PANTHER" id="PTHR11264">
    <property type="entry name" value="URACIL-DNA GLYCOSYLASE"/>
    <property type="match status" value="1"/>
</dbReference>
<dbReference type="InterPro" id="IPR036895">
    <property type="entry name" value="Uracil-DNA_glycosylase-like_sf"/>
</dbReference>
<evidence type="ECO:0000256" key="8">
    <source>
        <dbReference type="HAMAP-Rule" id="MF_00148"/>
    </source>
</evidence>
<protein>
    <recommendedName>
        <fullName evidence="4 8">Uracil-DNA glycosylase</fullName>
        <shortName evidence="8">UDG</shortName>
        <ecNumber evidence="4 8">3.2.2.27</ecNumber>
    </recommendedName>
</protein>
<evidence type="ECO:0000256" key="6">
    <source>
        <dbReference type="ARBA" id="ARBA00022801"/>
    </source>
</evidence>
<gene>
    <name evidence="8" type="primary">ung</name>
    <name evidence="12" type="ORF">A2400_01035</name>
</gene>
<dbReference type="FunFam" id="3.40.470.10:FF:000001">
    <property type="entry name" value="Uracil-DNA glycosylase"/>
    <property type="match status" value="1"/>
</dbReference>
<name>A0A1F4UM71_9BACT</name>
<dbReference type="NCBIfam" id="NF003592">
    <property type="entry name" value="PRK05254.1-5"/>
    <property type="match status" value="1"/>
</dbReference>
<dbReference type="EC" id="3.2.2.27" evidence="4 8"/>
<dbReference type="InterPro" id="IPR018085">
    <property type="entry name" value="Ura-DNA_Glyclase_AS"/>
</dbReference>
<evidence type="ECO:0000256" key="9">
    <source>
        <dbReference type="PROSITE-ProRule" id="PRU10072"/>
    </source>
</evidence>
<comment type="similarity">
    <text evidence="3 8 10">Belongs to the uracil-DNA glycosylase (UDG) superfamily. UNG family.</text>
</comment>
<dbReference type="CDD" id="cd10027">
    <property type="entry name" value="UDG-F1-like"/>
    <property type="match status" value="1"/>
</dbReference>
<comment type="function">
    <text evidence="2 8 10">Excises uracil residues from the DNA which can arise as a result of misincorporation of dUMP residues by DNA polymerase or due to deamination of cytosine.</text>
</comment>
<evidence type="ECO:0000256" key="1">
    <source>
        <dbReference type="ARBA" id="ARBA00001400"/>
    </source>
</evidence>
<dbReference type="Proteomes" id="UP000177434">
    <property type="component" value="Unassembled WGS sequence"/>
</dbReference>
<dbReference type="SMART" id="SM00987">
    <property type="entry name" value="UreE_C"/>
    <property type="match status" value="1"/>
</dbReference>
<dbReference type="EMBL" id="MEUN01000014">
    <property type="protein sequence ID" value="OGC45303.1"/>
    <property type="molecule type" value="Genomic_DNA"/>
</dbReference>
<accession>A0A1F4UM71</accession>
<evidence type="ECO:0000256" key="4">
    <source>
        <dbReference type="ARBA" id="ARBA00012030"/>
    </source>
</evidence>
<dbReference type="NCBIfam" id="TIGR00628">
    <property type="entry name" value="ung"/>
    <property type="match status" value="1"/>
</dbReference>
<evidence type="ECO:0000259" key="11">
    <source>
        <dbReference type="SMART" id="SM00986"/>
    </source>
</evidence>
<keyword evidence="8" id="KW-0963">Cytoplasm</keyword>
<evidence type="ECO:0000256" key="2">
    <source>
        <dbReference type="ARBA" id="ARBA00002631"/>
    </source>
</evidence>
<keyword evidence="5 8" id="KW-0227">DNA damage</keyword>
<dbReference type="NCBIfam" id="NF003591">
    <property type="entry name" value="PRK05254.1-4"/>
    <property type="match status" value="1"/>
</dbReference>
<dbReference type="Pfam" id="PF03167">
    <property type="entry name" value="UDG"/>
    <property type="match status" value="1"/>
</dbReference>
<dbReference type="SMART" id="SM00986">
    <property type="entry name" value="UDG"/>
    <property type="match status" value="1"/>
</dbReference>
<reference evidence="12 13" key="1">
    <citation type="journal article" date="2016" name="Nat. Commun.">
        <title>Thousands of microbial genomes shed light on interconnected biogeochemical processes in an aquifer system.</title>
        <authorList>
            <person name="Anantharaman K."/>
            <person name="Brown C.T."/>
            <person name="Hug L.A."/>
            <person name="Sharon I."/>
            <person name="Castelle C.J."/>
            <person name="Probst A.J."/>
            <person name="Thomas B.C."/>
            <person name="Singh A."/>
            <person name="Wilkins M.J."/>
            <person name="Karaoz U."/>
            <person name="Brodie E.L."/>
            <person name="Williams K.H."/>
            <person name="Hubbard S.S."/>
            <person name="Banfield J.F."/>
        </authorList>
    </citation>
    <scope>NUCLEOTIDE SEQUENCE [LARGE SCALE GENOMIC DNA]</scope>
</reference>
<dbReference type="InterPro" id="IPR005122">
    <property type="entry name" value="Uracil-DNA_glycosylase-like"/>
</dbReference>
<evidence type="ECO:0000256" key="7">
    <source>
        <dbReference type="ARBA" id="ARBA00023204"/>
    </source>
</evidence>
<dbReference type="AlphaFoldDB" id="A0A1F4UM71"/>
<dbReference type="PANTHER" id="PTHR11264:SF0">
    <property type="entry name" value="URACIL-DNA GLYCOSYLASE"/>
    <property type="match status" value="1"/>
</dbReference>
<comment type="caution">
    <text evidence="12">The sequence shown here is derived from an EMBL/GenBank/DDBJ whole genome shotgun (WGS) entry which is preliminary data.</text>
</comment>
<keyword evidence="7 8" id="KW-0234">DNA repair</keyword>
<dbReference type="GO" id="GO:0004844">
    <property type="term" value="F:uracil DNA N-glycosylase activity"/>
    <property type="evidence" value="ECO:0007669"/>
    <property type="project" value="UniProtKB-UniRule"/>
</dbReference>
<dbReference type="NCBIfam" id="NF003589">
    <property type="entry name" value="PRK05254.1-2"/>
    <property type="match status" value="1"/>
</dbReference>
<proteinExistence type="inferred from homology"/>
<comment type="catalytic activity">
    <reaction evidence="1 8 10">
        <text>Hydrolyzes single-stranded DNA or mismatched double-stranded DNA and polynucleotides, releasing free uracil.</text>
        <dbReference type="EC" id="3.2.2.27"/>
    </reaction>
</comment>
<evidence type="ECO:0000256" key="5">
    <source>
        <dbReference type="ARBA" id="ARBA00022763"/>
    </source>
</evidence>
<organism evidence="12 13">
    <name type="scientific">candidate division WS6 bacterium RIFOXYB1_FULL_33_14</name>
    <dbReference type="NCBI Taxonomy" id="1817896"/>
    <lineage>
        <taxon>Bacteria</taxon>
        <taxon>Candidatus Dojkabacteria</taxon>
    </lineage>
</organism>
<dbReference type="GO" id="GO:0097510">
    <property type="term" value="P:base-excision repair, AP site formation via deaminated base removal"/>
    <property type="evidence" value="ECO:0007669"/>
    <property type="project" value="TreeGrafter"/>
</dbReference>